<reference evidence="2" key="2">
    <citation type="submission" date="2015-01" db="EMBL/GenBank/DDBJ databases">
        <title>Evolutionary Origins and Diversification of the Mycorrhizal Mutualists.</title>
        <authorList>
            <consortium name="DOE Joint Genome Institute"/>
            <consortium name="Mycorrhizal Genomics Consortium"/>
            <person name="Kohler A."/>
            <person name="Kuo A."/>
            <person name="Nagy L.G."/>
            <person name="Floudas D."/>
            <person name="Copeland A."/>
            <person name="Barry K.W."/>
            <person name="Cichocki N."/>
            <person name="Veneault-Fourrey C."/>
            <person name="LaButti K."/>
            <person name="Lindquist E.A."/>
            <person name="Lipzen A."/>
            <person name="Lundell T."/>
            <person name="Morin E."/>
            <person name="Murat C."/>
            <person name="Riley R."/>
            <person name="Ohm R."/>
            <person name="Sun H."/>
            <person name="Tunlid A."/>
            <person name="Henrissat B."/>
            <person name="Grigoriev I.V."/>
            <person name="Hibbett D.S."/>
            <person name="Martin F."/>
        </authorList>
    </citation>
    <scope>NUCLEOTIDE SEQUENCE [LARGE SCALE GENOMIC DNA]</scope>
    <source>
        <strain evidence="2">Marx 270</strain>
    </source>
</reference>
<evidence type="ECO:0000313" key="2">
    <source>
        <dbReference type="Proteomes" id="UP000054217"/>
    </source>
</evidence>
<evidence type="ECO:0000313" key="1">
    <source>
        <dbReference type="EMBL" id="KIN98871.1"/>
    </source>
</evidence>
<organism evidence="1 2">
    <name type="scientific">Pisolithus tinctorius Marx 270</name>
    <dbReference type="NCBI Taxonomy" id="870435"/>
    <lineage>
        <taxon>Eukaryota</taxon>
        <taxon>Fungi</taxon>
        <taxon>Dikarya</taxon>
        <taxon>Basidiomycota</taxon>
        <taxon>Agaricomycotina</taxon>
        <taxon>Agaricomycetes</taxon>
        <taxon>Agaricomycetidae</taxon>
        <taxon>Boletales</taxon>
        <taxon>Sclerodermatineae</taxon>
        <taxon>Pisolithaceae</taxon>
        <taxon>Pisolithus</taxon>
    </lineage>
</organism>
<dbReference type="InParanoid" id="A0A0C3JMY1"/>
<dbReference type="AlphaFoldDB" id="A0A0C3JMY1"/>
<reference evidence="1 2" key="1">
    <citation type="submission" date="2014-04" db="EMBL/GenBank/DDBJ databases">
        <authorList>
            <consortium name="DOE Joint Genome Institute"/>
            <person name="Kuo A."/>
            <person name="Kohler A."/>
            <person name="Costa M.D."/>
            <person name="Nagy L.G."/>
            <person name="Floudas D."/>
            <person name="Copeland A."/>
            <person name="Barry K.W."/>
            <person name="Cichocki N."/>
            <person name="Veneault-Fourrey C."/>
            <person name="LaButti K."/>
            <person name="Lindquist E.A."/>
            <person name="Lipzen A."/>
            <person name="Lundell T."/>
            <person name="Morin E."/>
            <person name="Murat C."/>
            <person name="Sun H."/>
            <person name="Tunlid A."/>
            <person name="Henrissat B."/>
            <person name="Grigoriev I.V."/>
            <person name="Hibbett D.S."/>
            <person name="Martin F."/>
            <person name="Nordberg H.P."/>
            <person name="Cantor M.N."/>
            <person name="Hua S.X."/>
        </authorList>
    </citation>
    <scope>NUCLEOTIDE SEQUENCE [LARGE SCALE GENOMIC DNA]</scope>
    <source>
        <strain evidence="1 2">Marx 270</strain>
    </source>
</reference>
<name>A0A0C3JMY1_PISTI</name>
<gene>
    <name evidence="1" type="ORF">M404DRAFT_825563</name>
</gene>
<proteinExistence type="predicted"/>
<keyword evidence="2" id="KW-1185">Reference proteome</keyword>
<accession>A0A0C3JMY1</accession>
<protein>
    <submittedName>
        <fullName evidence="1">Uncharacterized protein</fullName>
    </submittedName>
</protein>
<dbReference type="HOGENOM" id="CLU_2159474_0_0_1"/>
<dbReference type="EMBL" id="KN832011">
    <property type="protein sequence ID" value="KIN98871.1"/>
    <property type="molecule type" value="Genomic_DNA"/>
</dbReference>
<sequence length="111" mass="12380">MHPLQVLAHPHPRNLFLCQAEIGLLYDLPHPSSVATQLITLRLGYHRDKCFPRQIYYTVSSERVPKVDQEIDVWVPVEPGFASKAILTTDTEVSVAPKNASTCKGCRTPGI</sequence>
<dbReference type="Proteomes" id="UP000054217">
    <property type="component" value="Unassembled WGS sequence"/>
</dbReference>